<dbReference type="PANTHER" id="PTHR13994:SF13">
    <property type="entry name" value="FI03680P"/>
    <property type="match status" value="1"/>
</dbReference>
<dbReference type="GO" id="GO:0047631">
    <property type="term" value="F:ADP-ribose diphosphatase activity"/>
    <property type="evidence" value="ECO:0007669"/>
    <property type="project" value="TreeGrafter"/>
</dbReference>
<dbReference type="InterPro" id="IPR000086">
    <property type="entry name" value="NUDIX_hydrolase_dom"/>
</dbReference>
<evidence type="ECO:0000313" key="6">
    <source>
        <dbReference type="Proteomes" id="UP000236333"/>
    </source>
</evidence>
<dbReference type="Proteomes" id="UP000236333">
    <property type="component" value="Unassembled WGS sequence"/>
</dbReference>
<dbReference type="Pfam" id="PF00293">
    <property type="entry name" value="NUDIX"/>
    <property type="match status" value="1"/>
</dbReference>
<dbReference type="InterPro" id="IPR040618">
    <property type="entry name" value="Pre-Nudix"/>
</dbReference>
<accession>A0A2J7ZIH5</accession>
<sequence length="143" mass="15100">APLEAEDDHYDGKLVAASALPADPAAFAARLRASLAAWEAGGTRGVWLRLGLAQSALIPLAVAQGFEFHHAEKDHLMMTRWLPTAIPCTLPANASHQVGVGAFVVNSRHEVLVVQERSGVLRGKGVWKMPTGLVAAGEDFTAA</sequence>
<feature type="domain" description="Nudix hydrolase" evidence="3">
    <location>
        <begin position="96"/>
        <end position="143"/>
    </location>
</feature>
<name>A0A2J7ZIH5_9CHLO</name>
<keyword evidence="2 5" id="KW-0378">Hydrolase</keyword>
<keyword evidence="6" id="KW-1185">Reference proteome</keyword>
<evidence type="ECO:0000259" key="4">
    <source>
        <dbReference type="Pfam" id="PF18290"/>
    </source>
</evidence>
<dbReference type="AlphaFoldDB" id="A0A2J7ZIH5"/>
<dbReference type="GO" id="GO:0035529">
    <property type="term" value="F:NADH pyrophosphatase activity"/>
    <property type="evidence" value="ECO:0007669"/>
    <property type="project" value="TreeGrafter"/>
</dbReference>
<comment type="caution">
    <text evidence="5">The sequence shown here is derived from an EMBL/GenBank/DDBJ whole genome shotgun (WGS) entry which is preliminary data.</text>
</comment>
<feature type="non-terminal residue" evidence="5">
    <location>
        <position position="1"/>
    </location>
</feature>
<feature type="non-terminal residue" evidence="5">
    <location>
        <position position="143"/>
    </location>
</feature>
<dbReference type="PRINTS" id="PR01356">
    <property type="entry name" value="GFGPROTEIN"/>
</dbReference>
<protein>
    <submittedName>
        <fullName evidence="5">Nudix hydrolase 8</fullName>
    </submittedName>
</protein>
<dbReference type="EMBL" id="PGGS01001739">
    <property type="protein sequence ID" value="PNH00075.1"/>
    <property type="molecule type" value="Genomic_DNA"/>
</dbReference>
<evidence type="ECO:0000256" key="1">
    <source>
        <dbReference type="ARBA" id="ARBA00005582"/>
    </source>
</evidence>
<proteinExistence type="inferred from homology"/>
<reference evidence="5 6" key="1">
    <citation type="journal article" date="2017" name="Mol. Biol. Evol.">
        <title>The 4-celled Tetrabaena socialis nuclear genome reveals the essential components for genetic control of cell number at the origin of multicellularity in the volvocine lineage.</title>
        <authorList>
            <person name="Featherston J."/>
            <person name="Arakaki Y."/>
            <person name="Hanschen E.R."/>
            <person name="Ferris P.J."/>
            <person name="Michod R.E."/>
            <person name="Olson B.J.S.C."/>
            <person name="Nozaki H."/>
            <person name="Durand P.M."/>
        </authorList>
    </citation>
    <scope>NUCLEOTIDE SEQUENCE [LARGE SCALE GENOMIC DNA]</scope>
    <source>
        <strain evidence="5 6">NIES-571</strain>
    </source>
</reference>
<dbReference type="InterPro" id="IPR015797">
    <property type="entry name" value="NUDIX_hydrolase-like_dom_sf"/>
</dbReference>
<organism evidence="5 6">
    <name type="scientific">Tetrabaena socialis</name>
    <dbReference type="NCBI Taxonomy" id="47790"/>
    <lineage>
        <taxon>Eukaryota</taxon>
        <taxon>Viridiplantae</taxon>
        <taxon>Chlorophyta</taxon>
        <taxon>core chlorophytes</taxon>
        <taxon>Chlorophyceae</taxon>
        <taxon>CS clade</taxon>
        <taxon>Chlamydomonadales</taxon>
        <taxon>Tetrabaenaceae</taxon>
        <taxon>Tetrabaena</taxon>
    </lineage>
</organism>
<evidence type="ECO:0000313" key="5">
    <source>
        <dbReference type="EMBL" id="PNH00075.1"/>
    </source>
</evidence>
<evidence type="ECO:0000256" key="2">
    <source>
        <dbReference type="ARBA" id="ARBA00022801"/>
    </source>
</evidence>
<dbReference type="PANTHER" id="PTHR13994">
    <property type="entry name" value="NUDIX HYDROLASE RELATED"/>
    <property type="match status" value="1"/>
</dbReference>
<comment type="similarity">
    <text evidence="1">Belongs to the Nudix hydrolase family.</text>
</comment>
<dbReference type="Gene3D" id="3.90.79.10">
    <property type="entry name" value="Nucleoside Triphosphate Pyrophosphohydrolase"/>
    <property type="match status" value="1"/>
</dbReference>
<dbReference type="SUPFAM" id="SSF55811">
    <property type="entry name" value="Nudix"/>
    <property type="match status" value="1"/>
</dbReference>
<gene>
    <name evidence="5" type="ORF">TSOC_014116</name>
</gene>
<evidence type="ECO:0000259" key="3">
    <source>
        <dbReference type="Pfam" id="PF00293"/>
    </source>
</evidence>
<dbReference type="OrthoDB" id="447842at2759"/>
<dbReference type="Gene3D" id="3.40.630.30">
    <property type="match status" value="1"/>
</dbReference>
<feature type="domain" description="Pre-nudix hydrolase" evidence="4">
    <location>
        <begin position="3"/>
        <end position="82"/>
    </location>
</feature>
<dbReference type="InterPro" id="IPR003293">
    <property type="entry name" value="Nudix_hydrolase6-like"/>
</dbReference>
<dbReference type="Pfam" id="PF18290">
    <property type="entry name" value="Nudix_hydro"/>
    <property type="match status" value="1"/>
</dbReference>
<dbReference type="GO" id="GO:0051287">
    <property type="term" value="F:NAD binding"/>
    <property type="evidence" value="ECO:0007669"/>
    <property type="project" value="TreeGrafter"/>
</dbReference>